<dbReference type="CDD" id="cd00880">
    <property type="entry name" value="Era_like"/>
    <property type="match status" value="1"/>
</dbReference>
<dbReference type="PANTHER" id="PTHR42714">
    <property type="entry name" value="TRNA MODIFICATION GTPASE GTPBP3"/>
    <property type="match status" value="1"/>
</dbReference>
<dbReference type="Pfam" id="PF18133">
    <property type="entry name" value="HydF_tetramer"/>
    <property type="match status" value="1"/>
</dbReference>
<evidence type="ECO:0000259" key="5">
    <source>
        <dbReference type="Pfam" id="PF18133"/>
    </source>
</evidence>
<dbReference type="InterPro" id="IPR040644">
    <property type="entry name" value="HydF_tetramer"/>
</dbReference>
<dbReference type="InterPro" id="IPR023873">
    <property type="entry name" value="FeFe-hyd_GTPase_HydF"/>
</dbReference>
<dbReference type="PANTHER" id="PTHR42714:SF6">
    <property type="entry name" value="TRANSLATION INITIATION FACTOR IF-2"/>
    <property type="match status" value="1"/>
</dbReference>
<dbReference type="GO" id="GO:0005525">
    <property type="term" value="F:GTP binding"/>
    <property type="evidence" value="ECO:0007669"/>
    <property type="project" value="UniProtKB-KW"/>
</dbReference>
<sequence>MSMSETPRGERVHIAFFGRRNAGKSSLLNAVTGQNLSVVSNVKGTTTDPVYKAMELLPIGPVVVIDTPGIDDVGELGELRVKKAKEVLKKTDIAIVVVENELGDFENKLLDDIKNRNLPYIIVYTKSDIYGDRVLGENEIAVSSVENKGINELKEMIGKFNVNKNEKTLISHMLDKGDIVVLVVPIDKSAPKGRLILPQQQVIRDCLDCGAVALVCKDTELRDIIDKFSDNIKLVVTDSQIFPFVDKVTPENILMTSFSVLFARYKGNIGQAVRGAKKLNEINDSSRILISEGCTHHRQCGDIGTEKLPNLVRKFTGSNPSFEFTSGTEFPENLSDYDLVIHCGGCMINEKEMANRLRVAEGQDIPMTNYGTAIAYMTGILERSLKPFNVLSGEVYL</sequence>
<evidence type="ECO:0000313" key="6">
    <source>
        <dbReference type="EMBL" id="MBO8434674.1"/>
    </source>
</evidence>
<dbReference type="InterPro" id="IPR005225">
    <property type="entry name" value="Small_GTP-bd"/>
</dbReference>
<dbReference type="Gene3D" id="3.40.50.11420">
    <property type="match status" value="1"/>
</dbReference>
<evidence type="ECO:0000256" key="2">
    <source>
        <dbReference type="ARBA" id="ARBA00023134"/>
    </source>
</evidence>
<dbReference type="InterPro" id="IPR006073">
    <property type="entry name" value="GTP-bd"/>
</dbReference>
<proteinExistence type="predicted"/>
<feature type="domain" description="Hydrogen maturase F dimerization" evidence="4">
    <location>
        <begin position="169"/>
        <end position="267"/>
    </location>
</feature>
<evidence type="ECO:0000313" key="7">
    <source>
        <dbReference type="Proteomes" id="UP000823611"/>
    </source>
</evidence>
<dbReference type="NCBIfam" id="TIGR03918">
    <property type="entry name" value="GTP_HydF"/>
    <property type="match status" value="1"/>
</dbReference>
<dbReference type="EMBL" id="JADIMX010000096">
    <property type="protein sequence ID" value="MBO8434674.1"/>
    <property type="molecule type" value="Genomic_DNA"/>
</dbReference>
<evidence type="ECO:0000259" key="4">
    <source>
        <dbReference type="Pfam" id="PF18128"/>
    </source>
</evidence>
<dbReference type="GO" id="GO:0002098">
    <property type="term" value="P:tRNA wobble uridine modification"/>
    <property type="evidence" value="ECO:0007669"/>
    <property type="project" value="TreeGrafter"/>
</dbReference>
<keyword evidence="2" id="KW-0342">GTP-binding</keyword>
<dbReference type="AlphaFoldDB" id="A0A9D9H3I9"/>
<evidence type="ECO:0000256" key="1">
    <source>
        <dbReference type="ARBA" id="ARBA00022741"/>
    </source>
</evidence>
<keyword evidence="1" id="KW-0547">Nucleotide-binding</keyword>
<organism evidence="6 7">
    <name type="scientific">Candidatus Fimicola merdigallinarum</name>
    <dbReference type="NCBI Taxonomy" id="2840819"/>
    <lineage>
        <taxon>Bacteria</taxon>
        <taxon>Bacillati</taxon>
        <taxon>Bacillota</taxon>
        <taxon>Clostridia</taxon>
        <taxon>Lachnospirales</taxon>
        <taxon>Lachnospiraceae</taxon>
        <taxon>Lachnospiraceae incertae sedis</taxon>
        <taxon>Candidatus Fimicola</taxon>
    </lineage>
</organism>
<dbReference type="GO" id="GO:0005737">
    <property type="term" value="C:cytoplasm"/>
    <property type="evidence" value="ECO:0007669"/>
    <property type="project" value="TreeGrafter"/>
</dbReference>
<dbReference type="Pfam" id="PF01926">
    <property type="entry name" value="MMR_HSR1"/>
    <property type="match status" value="1"/>
</dbReference>
<dbReference type="Pfam" id="PF18128">
    <property type="entry name" value="HydF_dimer"/>
    <property type="match status" value="1"/>
</dbReference>
<reference evidence="6" key="1">
    <citation type="submission" date="2020-10" db="EMBL/GenBank/DDBJ databases">
        <authorList>
            <person name="Gilroy R."/>
        </authorList>
    </citation>
    <scope>NUCLEOTIDE SEQUENCE</scope>
    <source>
        <strain evidence="6">F6-4510</strain>
    </source>
</reference>
<gene>
    <name evidence="6" type="primary">hydF</name>
    <name evidence="6" type="ORF">IAC55_05070</name>
</gene>
<dbReference type="Gene3D" id="3.40.50.11410">
    <property type="match status" value="1"/>
</dbReference>
<dbReference type="GO" id="GO:0030488">
    <property type="term" value="P:tRNA methylation"/>
    <property type="evidence" value="ECO:0007669"/>
    <property type="project" value="TreeGrafter"/>
</dbReference>
<dbReference type="InterPro" id="IPR027417">
    <property type="entry name" value="P-loop_NTPase"/>
</dbReference>
<dbReference type="NCBIfam" id="TIGR00231">
    <property type="entry name" value="small_GTP"/>
    <property type="match status" value="1"/>
</dbReference>
<feature type="domain" description="Hydrogen maturase F tetramerization" evidence="5">
    <location>
        <begin position="271"/>
        <end position="387"/>
    </location>
</feature>
<dbReference type="SUPFAM" id="SSF52540">
    <property type="entry name" value="P-loop containing nucleoside triphosphate hydrolases"/>
    <property type="match status" value="1"/>
</dbReference>
<reference evidence="6" key="2">
    <citation type="journal article" date="2021" name="PeerJ">
        <title>Extensive microbial diversity within the chicken gut microbiome revealed by metagenomics and culture.</title>
        <authorList>
            <person name="Gilroy R."/>
            <person name="Ravi A."/>
            <person name="Getino M."/>
            <person name="Pursley I."/>
            <person name="Horton D.L."/>
            <person name="Alikhan N.F."/>
            <person name="Baker D."/>
            <person name="Gharbi K."/>
            <person name="Hall N."/>
            <person name="Watson M."/>
            <person name="Adriaenssens E.M."/>
            <person name="Foster-Nyarko E."/>
            <person name="Jarju S."/>
            <person name="Secka A."/>
            <person name="Antonio M."/>
            <person name="Oren A."/>
            <person name="Chaudhuri R.R."/>
            <person name="La Ragione R."/>
            <person name="Hildebrand F."/>
            <person name="Pallen M.J."/>
        </authorList>
    </citation>
    <scope>NUCLEOTIDE SEQUENCE</scope>
    <source>
        <strain evidence="6">F6-4510</strain>
    </source>
</reference>
<dbReference type="Proteomes" id="UP000823611">
    <property type="component" value="Unassembled WGS sequence"/>
</dbReference>
<protein>
    <submittedName>
        <fullName evidence="6">[FeFe] hydrogenase H-cluster maturation GTPase HydF</fullName>
    </submittedName>
</protein>
<dbReference type="Gene3D" id="3.40.50.300">
    <property type="entry name" value="P-loop containing nucleotide triphosphate hydrolases"/>
    <property type="match status" value="1"/>
</dbReference>
<feature type="domain" description="G" evidence="3">
    <location>
        <begin position="13"/>
        <end position="126"/>
    </location>
</feature>
<evidence type="ECO:0000259" key="3">
    <source>
        <dbReference type="Pfam" id="PF01926"/>
    </source>
</evidence>
<accession>A0A9D9H3I9</accession>
<comment type="caution">
    <text evidence="6">The sequence shown here is derived from an EMBL/GenBank/DDBJ whole genome shotgun (WGS) entry which is preliminary data.</text>
</comment>
<name>A0A9D9H3I9_9FIRM</name>
<dbReference type="InterPro" id="IPR041606">
    <property type="entry name" value="HydF_dimer"/>
</dbReference>